<dbReference type="EMBL" id="LAZR01058154">
    <property type="protein sequence ID" value="KKK70518.1"/>
    <property type="molecule type" value="Genomic_DNA"/>
</dbReference>
<name>A0A0F8XNI1_9ZZZZ</name>
<gene>
    <name evidence="1" type="ORF">LCGC14_2923190</name>
</gene>
<comment type="caution">
    <text evidence="1">The sequence shown here is derived from an EMBL/GenBank/DDBJ whole genome shotgun (WGS) entry which is preliminary data.</text>
</comment>
<proteinExistence type="predicted"/>
<dbReference type="AlphaFoldDB" id="A0A0F8XNI1"/>
<evidence type="ECO:0000313" key="1">
    <source>
        <dbReference type="EMBL" id="KKK70518.1"/>
    </source>
</evidence>
<organism evidence="1">
    <name type="scientific">marine sediment metagenome</name>
    <dbReference type="NCBI Taxonomy" id="412755"/>
    <lineage>
        <taxon>unclassified sequences</taxon>
        <taxon>metagenomes</taxon>
        <taxon>ecological metagenomes</taxon>
    </lineage>
</organism>
<reference evidence="1" key="1">
    <citation type="journal article" date="2015" name="Nature">
        <title>Complex archaea that bridge the gap between prokaryotes and eukaryotes.</title>
        <authorList>
            <person name="Spang A."/>
            <person name="Saw J.H."/>
            <person name="Jorgensen S.L."/>
            <person name="Zaremba-Niedzwiedzka K."/>
            <person name="Martijn J."/>
            <person name="Lind A.E."/>
            <person name="van Eijk R."/>
            <person name="Schleper C."/>
            <person name="Guy L."/>
            <person name="Ettema T.J."/>
        </authorList>
    </citation>
    <scope>NUCLEOTIDE SEQUENCE</scope>
</reference>
<accession>A0A0F8XNI1</accession>
<protein>
    <submittedName>
        <fullName evidence="1">Uncharacterized protein</fullName>
    </submittedName>
</protein>
<sequence length="78" mass="9055">MRKNISLTGYRLRKGRRTLDTAEGQKSFLLDEGRSLVEAATQDNKYKVRSENSFTFDRLLAYARERGLHLTPTYLRSS</sequence>